<organism evidence="5 6">
    <name type="scientific">Microlunatus spumicola</name>
    <dbReference type="NCBI Taxonomy" id="81499"/>
    <lineage>
        <taxon>Bacteria</taxon>
        <taxon>Bacillati</taxon>
        <taxon>Actinomycetota</taxon>
        <taxon>Actinomycetes</taxon>
        <taxon>Propionibacteriales</taxon>
        <taxon>Propionibacteriaceae</taxon>
        <taxon>Microlunatus</taxon>
    </lineage>
</organism>
<dbReference type="InterPro" id="IPR010982">
    <property type="entry name" value="Lambda_DNA-bd_dom_sf"/>
</dbReference>
<evidence type="ECO:0000259" key="4">
    <source>
        <dbReference type="PROSITE" id="PS50932"/>
    </source>
</evidence>
<protein>
    <submittedName>
        <fullName evidence="5">LacI family DNA-binding transcriptional regulator</fullName>
    </submittedName>
</protein>
<dbReference type="CDD" id="cd06267">
    <property type="entry name" value="PBP1_LacI_sugar_binding-like"/>
    <property type="match status" value="1"/>
</dbReference>
<dbReference type="SMART" id="SM00354">
    <property type="entry name" value="HTH_LACI"/>
    <property type="match status" value="1"/>
</dbReference>
<dbReference type="PROSITE" id="PS50932">
    <property type="entry name" value="HTH_LACI_2"/>
    <property type="match status" value="1"/>
</dbReference>
<keyword evidence="1" id="KW-0805">Transcription regulation</keyword>
<dbReference type="Pfam" id="PF00356">
    <property type="entry name" value="LacI"/>
    <property type="match status" value="1"/>
</dbReference>
<dbReference type="RefSeq" id="WP_204911114.1">
    <property type="nucleotide sequence ID" value="NZ_BAAAYR010000005.1"/>
</dbReference>
<dbReference type="Proteomes" id="UP001500767">
    <property type="component" value="Unassembled WGS sequence"/>
</dbReference>
<evidence type="ECO:0000313" key="5">
    <source>
        <dbReference type="EMBL" id="GAA3576402.1"/>
    </source>
</evidence>
<dbReference type="SUPFAM" id="SSF47413">
    <property type="entry name" value="lambda repressor-like DNA-binding domains"/>
    <property type="match status" value="1"/>
</dbReference>
<comment type="caution">
    <text evidence="5">The sequence shown here is derived from an EMBL/GenBank/DDBJ whole genome shotgun (WGS) entry which is preliminary data.</text>
</comment>
<gene>
    <name evidence="5" type="ORF">GCM10022197_37040</name>
</gene>
<name>A0ABP6Y2U4_9ACTN</name>
<sequence length="344" mass="36083">MPTSDSHASMADVARRAGVSVATVSRALHGSPLVSVETAARVTAAAEELSFAISRVASGLASGRLGRIGLLLGGPLHGWFNGTVIDAVHDRLTPADVELTIFRIRDRAERDVFFTRLPARRNVDALIVASFALTGAEHTRLQTLGVPLVYLNQRVRGVPSVAIDDVAGARDGVRGLLGLGHRRIAFVRSVQRNPGFRYSADRRVEGFRSAMAEAGVAERDQLVVDAHDLDAGDEVLATVLTRSEPPTAVAADSDELAIGILAAVVRAGLRAPDDLSLLGFDDHALAGRLGLSTVAQPAALTAGEAADLALTLAAGRVPARRTIVVPTRLILRRTTGPVAPRAAA</sequence>
<dbReference type="Pfam" id="PF13377">
    <property type="entry name" value="Peripla_BP_3"/>
    <property type="match status" value="1"/>
</dbReference>
<dbReference type="GO" id="GO:0003677">
    <property type="term" value="F:DNA binding"/>
    <property type="evidence" value="ECO:0007669"/>
    <property type="project" value="UniProtKB-KW"/>
</dbReference>
<dbReference type="CDD" id="cd01392">
    <property type="entry name" value="HTH_LacI"/>
    <property type="match status" value="1"/>
</dbReference>
<dbReference type="PANTHER" id="PTHR30146:SF153">
    <property type="entry name" value="LACTOSE OPERON REPRESSOR"/>
    <property type="match status" value="1"/>
</dbReference>
<dbReference type="InterPro" id="IPR000843">
    <property type="entry name" value="HTH_LacI"/>
</dbReference>
<dbReference type="Gene3D" id="3.40.50.2300">
    <property type="match status" value="2"/>
</dbReference>
<proteinExistence type="predicted"/>
<evidence type="ECO:0000256" key="1">
    <source>
        <dbReference type="ARBA" id="ARBA00023015"/>
    </source>
</evidence>
<dbReference type="InterPro" id="IPR028082">
    <property type="entry name" value="Peripla_BP_I"/>
</dbReference>
<keyword evidence="3" id="KW-0804">Transcription</keyword>
<evidence type="ECO:0000256" key="3">
    <source>
        <dbReference type="ARBA" id="ARBA00023163"/>
    </source>
</evidence>
<dbReference type="SUPFAM" id="SSF53822">
    <property type="entry name" value="Periplasmic binding protein-like I"/>
    <property type="match status" value="1"/>
</dbReference>
<keyword evidence="2 5" id="KW-0238">DNA-binding</keyword>
<dbReference type="PROSITE" id="PS00356">
    <property type="entry name" value="HTH_LACI_1"/>
    <property type="match status" value="1"/>
</dbReference>
<dbReference type="Gene3D" id="1.10.260.40">
    <property type="entry name" value="lambda repressor-like DNA-binding domains"/>
    <property type="match status" value="1"/>
</dbReference>
<reference evidence="6" key="1">
    <citation type="journal article" date="2019" name="Int. J. Syst. Evol. Microbiol.">
        <title>The Global Catalogue of Microorganisms (GCM) 10K type strain sequencing project: providing services to taxonomists for standard genome sequencing and annotation.</title>
        <authorList>
            <consortium name="The Broad Institute Genomics Platform"/>
            <consortium name="The Broad Institute Genome Sequencing Center for Infectious Disease"/>
            <person name="Wu L."/>
            <person name="Ma J."/>
        </authorList>
    </citation>
    <scope>NUCLEOTIDE SEQUENCE [LARGE SCALE GENOMIC DNA]</scope>
    <source>
        <strain evidence="6">JCM 16540</strain>
    </source>
</reference>
<dbReference type="PANTHER" id="PTHR30146">
    <property type="entry name" value="LACI-RELATED TRANSCRIPTIONAL REPRESSOR"/>
    <property type="match status" value="1"/>
</dbReference>
<evidence type="ECO:0000256" key="2">
    <source>
        <dbReference type="ARBA" id="ARBA00023125"/>
    </source>
</evidence>
<accession>A0ABP6Y2U4</accession>
<evidence type="ECO:0000313" key="6">
    <source>
        <dbReference type="Proteomes" id="UP001500767"/>
    </source>
</evidence>
<feature type="domain" description="HTH lacI-type" evidence="4">
    <location>
        <begin position="8"/>
        <end position="62"/>
    </location>
</feature>
<keyword evidence="6" id="KW-1185">Reference proteome</keyword>
<dbReference type="InterPro" id="IPR046335">
    <property type="entry name" value="LacI/GalR-like_sensor"/>
</dbReference>
<dbReference type="EMBL" id="BAAAYR010000005">
    <property type="protein sequence ID" value="GAA3576402.1"/>
    <property type="molecule type" value="Genomic_DNA"/>
</dbReference>